<accession>A0A5D4TDZ4</accession>
<dbReference type="OrthoDB" id="2830979at2"/>
<feature type="compositionally biased region" description="Basic and acidic residues" evidence="1">
    <location>
        <begin position="38"/>
        <end position="55"/>
    </location>
</feature>
<protein>
    <submittedName>
        <fullName evidence="2">Uncharacterized protein</fullName>
    </submittedName>
</protein>
<feature type="compositionally biased region" description="Polar residues" evidence="1">
    <location>
        <begin position="177"/>
        <end position="186"/>
    </location>
</feature>
<dbReference type="RefSeq" id="WP_148978919.1">
    <property type="nucleotide sequence ID" value="NZ_JBNILM010000002.1"/>
</dbReference>
<feature type="compositionally biased region" description="Polar residues" evidence="1">
    <location>
        <begin position="214"/>
        <end position="232"/>
    </location>
</feature>
<organism evidence="2 3">
    <name type="scientific">Sutcliffiella horikoshii</name>
    <dbReference type="NCBI Taxonomy" id="79883"/>
    <lineage>
        <taxon>Bacteria</taxon>
        <taxon>Bacillati</taxon>
        <taxon>Bacillota</taxon>
        <taxon>Bacilli</taxon>
        <taxon>Bacillales</taxon>
        <taxon>Bacillaceae</taxon>
        <taxon>Sutcliffiella</taxon>
    </lineage>
</organism>
<gene>
    <name evidence="2" type="ORF">FZC75_07835</name>
</gene>
<name>A0A5D4TDZ4_9BACI</name>
<sequence>MNVRHSLILSLTLLFLLLFPTIGVAEKGANQAEGNGKPAEKNVIDSREDSKKEETSGNSKPRSSNKENARVNNSKAAMPKADKKPEVVVPHKVKQSEPSNKLPAQANEKAKKVRLEKTEKSKKSNPNQPIHNKSESKKPSEVVKKNVGPEPSKKVQKEQLTDTSANELDDRLKESPKLSQVNTVTVEANGDSPMKDLPEQFPESESPEFFISQTKPSGSNLKGQSSDQKVSSKSIVDLIANSLEEIRVNFLQPYVMRQHIYRDQWVNAPPAPPPENALFF</sequence>
<feature type="compositionally biased region" description="Basic and acidic residues" evidence="1">
    <location>
        <begin position="108"/>
        <end position="122"/>
    </location>
</feature>
<dbReference type="EMBL" id="VTET01000003">
    <property type="protein sequence ID" value="TYS72968.1"/>
    <property type="molecule type" value="Genomic_DNA"/>
</dbReference>
<feature type="compositionally biased region" description="Basic and acidic residues" evidence="1">
    <location>
        <begin position="132"/>
        <end position="144"/>
    </location>
</feature>
<feature type="region of interest" description="Disordered" evidence="1">
    <location>
        <begin position="29"/>
        <end position="232"/>
    </location>
</feature>
<feature type="compositionally biased region" description="Basic and acidic residues" evidence="1">
    <location>
        <begin position="151"/>
        <end position="160"/>
    </location>
</feature>
<evidence type="ECO:0000256" key="1">
    <source>
        <dbReference type="SAM" id="MobiDB-lite"/>
    </source>
</evidence>
<dbReference type="Proteomes" id="UP000324517">
    <property type="component" value="Unassembled WGS sequence"/>
</dbReference>
<evidence type="ECO:0000313" key="3">
    <source>
        <dbReference type="Proteomes" id="UP000324517"/>
    </source>
</evidence>
<comment type="caution">
    <text evidence="2">The sequence shown here is derived from an EMBL/GenBank/DDBJ whole genome shotgun (WGS) entry which is preliminary data.</text>
</comment>
<reference evidence="2 3" key="1">
    <citation type="submission" date="2019-08" db="EMBL/GenBank/DDBJ databases">
        <title>Bacillus genomes from the desert of Cuatro Cienegas, Coahuila.</title>
        <authorList>
            <person name="Olmedo-Alvarez G."/>
        </authorList>
    </citation>
    <scope>NUCLEOTIDE SEQUENCE [LARGE SCALE GENOMIC DNA]</scope>
    <source>
        <strain evidence="2 3">CH98b_3T</strain>
    </source>
</reference>
<proteinExistence type="predicted"/>
<evidence type="ECO:0000313" key="2">
    <source>
        <dbReference type="EMBL" id="TYS72968.1"/>
    </source>
</evidence>
<feature type="compositionally biased region" description="Low complexity" evidence="1">
    <location>
        <begin position="199"/>
        <end position="213"/>
    </location>
</feature>
<dbReference type="AlphaFoldDB" id="A0A5D4TDZ4"/>